<reference evidence="15" key="1">
    <citation type="submission" date="2023-03" db="EMBL/GenBank/DDBJ databases">
        <title>Edaphobacter sp.</title>
        <authorList>
            <person name="Huber K.J."/>
            <person name="Papendorf J."/>
            <person name="Pilke C."/>
            <person name="Bunk B."/>
            <person name="Sproeer C."/>
            <person name="Pester M."/>
        </authorList>
    </citation>
    <scope>NUCLEOTIDE SEQUENCE</scope>
    <source>
        <strain evidence="15">DSM 110680</strain>
    </source>
</reference>
<dbReference type="EC" id="1.10.3.-" evidence="15"/>
<feature type="transmembrane region" description="Helical" evidence="13">
    <location>
        <begin position="15"/>
        <end position="38"/>
    </location>
</feature>
<dbReference type="GO" id="GO:0046872">
    <property type="term" value="F:metal ion binding"/>
    <property type="evidence" value="ECO:0007669"/>
    <property type="project" value="UniProtKB-KW"/>
</dbReference>
<dbReference type="PANTHER" id="PTHR30365">
    <property type="entry name" value="CYTOCHROME D UBIQUINOL OXIDASE"/>
    <property type="match status" value="1"/>
</dbReference>
<keyword evidence="7 12" id="KW-0479">Metal-binding</keyword>
<feature type="domain" description="Cytochrome c" evidence="14">
    <location>
        <begin position="372"/>
        <end position="450"/>
    </location>
</feature>
<sequence>MNYPFWDIPHLGSGWVIGLIAIYHVMISQFAVGGGFYLPLAERKAMLMTDPQNRADWLKQLASHSKFFLILTAVFGTVSGVGIWFAIGLTHPEATSTLIHNFVFGWAMEWVFFMVELTTIAVYYYTWNRIPEKLHLKVGWVYAGASAATLIIINGILSFMLTPGDTWIGVAGTGHEASKFWNAFFNPTYWPSLLLRTCVCASLAGIWALITASRIDGDKQPELKTSMVQWSVKWLVPSFVAMPFLMIWYYAMVPASQRALLTLGIDTINSGTFSTVTRMALIIIVTSATIIFVAYFLAYRNPKEFNLSHALAVLLLALMATGAGEYSREMLRKPFVIGRWMYSNGVRVPYVSKINAQGYLANSAWVWNGSASSYSRGEAIFRGECGSCHTLQGYRPLAHLLEGRDRANIRNFIVMLHENKVDSPYRKFMPPMVGTDQDVSDLTDFLNAQVNPLAPSTQKPLLTARK</sequence>
<evidence type="ECO:0000256" key="3">
    <source>
        <dbReference type="ARBA" id="ARBA00022448"/>
    </source>
</evidence>
<dbReference type="Gene3D" id="1.10.760.10">
    <property type="entry name" value="Cytochrome c-like domain"/>
    <property type="match status" value="1"/>
</dbReference>
<dbReference type="InterPro" id="IPR009056">
    <property type="entry name" value="Cyt_c-like_dom"/>
</dbReference>
<organism evidence="15">
    <name type="scientific">Telmatobacter sp. DSM 110680</name>
    <dbReference type="NCBI Taxonomy" id="3036704"/>
    <lineage>
        <taxon>Bacteria</taxon>
        <taxon>Pseudomonadati</taxon>
        <taxon>Acidobacteriota</taxon>
        <taxon>Terriglobia</taxon>
        <taxon>Terriglobales</taxon>
        <taxon>Acidobacteriaceae</taxon>
        <taxon>Telmatobacter</taxon>
    </lineage>
</organism>
<keyword evidence="3" id="KW-0813">Transport</keyword>
<feature type="transmembrane region" description="Helical" evidence="13">
    <location>
        <begin position="107"/>
        <end position="127"/>
    </location>
</feature>
<evidence type="ECO:0000259" key="14">
    <source>
        <dbReference type="PROSITE" id="PS51007"/>
    </source>
</evidence>
<proteinExistence type="inferred from homology"/>
<feature type="transmembrane region" description="Helical" evidence="13">
    <location>
        <begin position="67"/>
        <end position="87"/>
    </location>
</feature>
<accession>A0AAU7DK65</accession>
<dbReference type="PANTHER" id="PTHR30365:SF14">
    <property type="entry name" value="CYTOCHROME BD MENAQUINOL OXIDASE SUBUNIT I-RELATED"/>
    <property type="match status" value="1"/>
</dbReference>
<keyword evidence="11 13" id="KW-0472">Membrane</keyword>
<keyword evidence="5 12" id="KW-0349">Heme</keyword>
<name>A0AAU7DK65_9BACT</name>
<keyword evidence="4" id="KW-1003">Cell membrane</keyword>
<evidence type="ECO:0000256" key="7">
    <source>
        <dbReference type="ARBA" id="ARBA00022723"/>
    </source>
</evidence>
<dbReference type="InterPro" id="IPR002585">
    <property type="entry name" value="Cyt-d_ubiquinol_oxidase_su_1"/>
</dbReference>
<dbReference type="RefSeq" id="WP_348262946.1">
    <property type="nucleotide sequence ID" value="NZ_CP121196.1"/>
</dbReference>
<evidence type="ECO:0000256" key="9">
    <source>
        <dbReference type="ARBA" id="ARBA00022989"/>
    </source>
</evidence>
<evidence type="ECO:0000256" key="5">
    <source>
        <dbReference type="ARBA" id="ARBA00022617"/>
    </source>
</evidence>
<dbReference type="GO" id="GO:0016682">
    <property type="term" value="F:oxidoreductase activity, acting on diphenols and related substances as donors, oxygen as acceptor"/>
    <property type="evidence" value="ECO:0007669"/>
    <property type="project" value="TreeGrafter"/>
</dbReference>
<evidence type="ECO:0000256" key="10">
    <source>
        <dbReference type="ARBA" id="ARBA00023004"/>
    </source>
</evidence>
<evidence type="ECO:0000256" key="2">
    <source>
        <dbReference type="ARBA" id="ARBA00009819"/>
    </source>
</evidence>
<dbReference type="PROSITE" id="PS51007">
    <property type="entry name" value="CYTC"/>
    <property type="match status" value="1"/>
</dbReference>
<dbReference type="GO" id="GO:0009055">
    <property type="term" value="F:electron transfer activity"/>
    <property type="evidence" value="ECO:0007669"/>
    <property type="project" value="InterPro"/>
</dbReference>
<gene>
    <name evidence="15" type="ORF">P8935_24550</name>
</gene>
<feature type="transmembrane region" description="Helical" evidence="13">
    <location>
        <begin position="139"/>
        <end position="161"/>
    </location>
</feature>
<dbReference type="GO" id="GO:0070069">
    <property type="term" value="C:cytochrome complex"/>
    <property type="evidence" value="ECO:0007669"/>
    <property type="project" value="InterPro"/>
</dbReference>
<evidence type="ECO:0000256" key="12">
    <source>
        <dbReference type="PROSITE-ProRule" id="PRU00433"/>
    </source>
</evidence>
<feature type="transmembrane region" description="Helical" evidence="13">
    <location>
        <begin position="189"/>
        <end position="210"/>
    </location>
</feature>
<dbReference type="Pfam" id="PF01654">
    <property type="entry name" value="Cyt_bd_oxida_I"/>
    <property type="match status" value="1"/>
</dbReference>
<evidence type="ECO:0000256" key="8">
    <source>
        <dbReference type="ARBA" id="ARBA00022982"/>
    </source>
</evidence>
<evidence type="ECO:0000256" key="4">
    <source>
        <dbReference type="ARBA" id="ARBA00022475"/>
    </source>
</evidence>
<evidence type="ECO:0000256" key="11">
    <source>
        <dbReference type="ARBA" id="ARBA00023136"/>
    </source>
</evidence>
<keyword evidence="9 13" id="KW-1133">Transmembrane helix</keyword>
<dbReference type="SUPFAM" id="SSF46626">
    <property type="entry name" value="Cytochrome c"/>
    <property type="match status" value="1"/>
</dbReference>
<evidence type="ECO:0000313" key="15">
    <source>
        <dbReference type="EMBL" id="XBH17721.1"/>
    </source>
</evidence>
<keyword evidence="8" id="KW-0249">Electron transport</keyword>
<dbReference type="GO" id="GO:0020037">
    <property type="term" value="F:heme binding"/>
    <property type="evidence" value="ECO:0007669"/>
    <property type="project" value="InterPro"/>
</dbReference>
<evidence type="ECO:0000256" key="1">
    <source>
        <dbReference type="ARBA" id="ARBA00004651"/>
    </source>
</evidence>
<protein>
    <submittedName>
        <fullName evidence="15">Cytochrome ubiquinol oxidase subunit I</fullName>
        <ecNumber evidence="15">1.10.3.-</ecNumber>
    </submittedName>
</protein>
<evidence type="ECO:0000256" key="13">
    <source>
        <dbReference type="SAM" id="Phobius"/>
    </source>
</evidence>
<feature type="transmembrane region" description="Helical" evidence="13">
    <location>
        <begin position="279"/>
        <end position="298"/>
    </location>
</feature>
<comment type="subcellular location">
    <subcellularLocation>
        <location evidence="1">Cell membrane</location>
        <topology evidence="1">Multi-pass membrane protein</topology>
    </subcellularLocation>
</comment>
<dbReference type="InterPro" id="IPR036909">
    <property type="entry name" value="Cyt_c-like_dom_sf"/>
</dbReference>
<dbReference type="EMBL" id="CP121196">
    <property type="protein sequence ID" value="XBH17721.1"/>
    <property type="molecule type" value="Genomic_DNA"/>
</dbReference>
<keyword evidence="15" id="KW-0560">Oxidoreductase</keyword>
<dbReference type="AlphaFoldDB" id="A0AAU7DK65"/>
<keyword evidence="10 12" id="KW-0408">Iron</keyword>
<evidence type="ECO:0000256" key="6">
    <source>
        <dbReference type="ARBA" id="ARBA00022692"/>
    </source>
</evidence>
<feature type="transmembrane region" description="Helical" evidence="13">
    <location>
        <begin position="231"/>
        <end position="251"/>
    </location>
</feature>
<dbReference type="GO" id="GO:0005886">
    <property type="term" value="C:plasma membrane"/>
    <property type="evidence" value="ECO:0007669"/>
    <property type="project" value="UniProtKB-SubCell"/>
</dbReference>
<comment type="similarity">
    <text evidence="2">Belongs to the cytochrome ubiquinol oxidase subunit 1 family.</text>
</comment>
<dbReference type="GO" id="GO:0019646">
    <property type="term" value="P:aerobic electron transport chain"/>
    <property type="evidence" value="ECO:0007669"/>
    <property type="project" value="InterPro"/>
</dbReference>
<feature type="transmembrane region" description="Helical" evidence="13">
    <location>
        <begin position="305"/>
        <end position="324"/>
    </location>
</feature>
<keyword evidence="6 13" id="KW-0812">Transmembrane</keyword>